<reference evidence="1 2" key="1">
    <citation type="submission" date="2019-01" db="EMBL/GenBank/DDBJ databases">
        <title>Coherence of Microcystis species and biogeography revealed through population genomics.</title>
        <authorList>
            <person name="Perez-Carrascal O.M."/>
            <person name="Terrat Y."/>
            <person name="Giani A."/>
            <person name="Fortin N."/>
            <person name="Tromas N."/>
            <person name="Shapiro B.J."/>
        </authorList>
    </citation>
    <scope>NUCLEOTIDE SEQUENCE [LARGE SCALE GENOMIC DNA]</scope>
    <source>
        <strain evidence="1">Ma_MB_F_20061100_S20D</strain>
    </source>
</reference>
<evidence type="ECO:0000313" key="1">
    <source>
        <dbReference type="EMBL" id="TRU31700.1"/>
    </source>
</evidence>
<dbReference type="Proteomes" id="UP000315113">
    <property type="component" value="Unassembled WGS sequence"/>
</dbReference>
<dbReference type="EMBL" id="SFBH01000152">
    <property type="protein sequence ID" value="TRU31700.1"/>
    <property type="molecule type" value="Genomic_DNA"/>
</dbReference>
<comment type="caution">
    <text evidence="1">The sequence shown here is derived from an EMBL/GenBank/DDBJ whole genome shotgun (WGS) entry which is preliminary data.</text>
</comment>
<evidence type="ECO:0000313" key="2">
    <source>
        <dbReference type="Proteomes" id="UP000315113"/>
    </source>
</evidence>
<gene>
    <name evidence="1" type="ORF">EWV78_20075</name>
</gene>
<organism evidence="1 2">
    <name type="scientific">Microcystis aeruginosa Ma_MB_F_20061100_S20D</name>
    <dbReference type="NCBI Taxonomy" id="2486253"/>
    <lineage>
        <taxon>Bacteria</taxon>
        <taxon>Bacillati</taxon>
        <taxon>Cyanobacteriota</taxon>
        <taxon>Cyanophyceae</taxon>
        <taxon>Oscillatoriophycideae</taxon>
        <taxon>Chroococcales</taxon>
        <taxon>Microcystaceae</taxon>
        <taxon>Microcystis</taxon>
    </lineage>
</organism>
<name>A0A552EB08_MICAE</name>
<sequence length="89" mass="10133">MLILLVLLVLDQIQINSKLEKIILLTADLKEGVGCGVLPIFRTFGELSRAGVNYLIFREKVPEFFPPDQCKGWQFLISKKPKDIIQQGF</sequence>
<proteinExistence type="predicted"/>
<protein>
    <submittedName>
        <fullName evidence="1">Uncharacterized protein</fullName>
    </submittedName>
</protein>
<accession>A0A552EB08</accession>
<dbReference type="AlphaFoldDB" id="A0A552EB08"/>